<dbReference type="AlphaFoldDB" id="A0A2W5EKG5"/>
<dbReference type="Gene3D" id="3.90.870.10">
    <property type="entry name" value="DHBP synthase"/>
    <property type="match status" value="1"/>
</dbReference>
<dbReference type="PANTHER" id="PTHR42828:SF3">
    <property type="entry name" value="THREONYLCARBAMOYL-AMP SYNTHASE"/>
    <property type="match status" value="1"/>
</dbReference>
<dbReference type="NCBIfam" id="TIGR00057">
    <property type="entry name" value="L-threonylcarbamoyladenylate synthase"/>
    <property type="match status" value="1"/>
</dbReference>
<name>A0A2W5EKG5_9SPHI</name>
<dbReference type="InterPro" id="IPR017945">
    <property type="entry name" value="DHBP_synth_RibB-like_a/b_dom"/>
</dbReference>
<protein>
    <submittedName>
        <fullName evidence="2">Threonylcarbamoyl-AMP synthase</fullName>
    </submittedName>
</protein>
<organism evidence="2 3">
    <name type="scientific">Pseudopedobacter saltans</name>
    <dbReference type="NCBI Taxonomy" id="151895"/>
    <lineage>
        <taxon>Bacteria</taxon>
        <taxon>Pseudomonadati</taxon>
        <taxon>Bacteroidota</taxon>
        <taxon>Sphingobacteriia</taxon>
        <taxon>Sphingobacteriales</taxon>
        <taxon>Sphingobacteriaceae</taxon>
        <taxon>Pseudopedobacter</taxon>
    </lineage>
</organism>
<accession>A0A2W5EKG5</accession>
<reference evidence="2 3" key="1">
    <citation type="submission" date="2017-11" db="EMBL/GenBank/DDBJ databases">
        <title>Infants hospitalized years apart are colonized by the same room-sourced microbial strains.</title>
        <authorList>
            <person name="Brooks B."/>
            <person name="Olm M.R."/>
            <person name="Firek B.A."/>
            <person name="Baker R."/>
            <person name="Thomas B.C."/>
            <person name="Morowitz M.J."/>
            <person name="Banfield J.F."/>
        </authorList>
    </citation>
    <scope>NUCLEOTIDE SEQUENCE [LARGE SCALE GENOMIC DNA]</scope>
    <source>
        <strain evidence="2">S2_009_000_R2_76</strain>
    </source>
</reference>
<dbReference type="PANTHER" id="PTHR42828">
    <property type="entry name" value="DHBP SYNTHASE RIBB-LIKE ALPHA/BETA DOMAIN-CONTAINING PROTEIN"/>
    <property type="match status" value="1"/>
</dbReference>
<dbReference type="Pfam" id="PF01300">
    <property type="entry name" value="Sua5_yciO_yrdC"/>
    <property type="match status" value="1"/>
</dbReference>
<evidence type="ECO:0000259" key="1">
    <source>
        <dbReference type="PROSITE" id="PS51163"/>
    </source>
</evidence>
<sequence length="202" mass="22328">MFLFVHPDNPNPRNVKTIVECLLDGGVIIYPTDTIYGIGCDIFQQKAIERVALIKQQQVSKINLSFVCDSLSDLSKYTKSISTPLFRMLKEHLPGPYTFILPASKEVPKILQSKKSTIGLRIPDNNIATTIVKDLGHPILSSSLPGEMVEEYTDPELIYENFKDIVDIVVNGGPGGMTPSTVVDCTNEPYEIIRQGAGVFEV</sequence>
<dbReference type="SUPFAM" id="SSF55821">
    <property type="entry name" value="YrdC/RibB"/>
    <property type="match status" value="1"/>
</dbReference>
<comment type="caution">
    <text evidence="2">The sequence shown here is derived from an EMBL/GenBank/DDBJ whole genome shotgun (WGS) entry which is preliminary data.</text>
</comment>
<gene>
    <name evidence="2" type="ORF">DI598_15455</name>
</gene>
<dbReference type="InterPro" id="IPR052532">
    <property type="entry name" value="SUA5_domain"/>
</dbReference>
<evidence type="ECO:0000313" key="3">
    <source>
        <dbReference type="Proteomes" id="UP000249645"/>
    </source>
</evidence>
<dbReference type="PROSITE" id="PS51163">
    <property type="entry name" value="YRDC"/>
    <property type="match status" value="1"/>
</dbReference>
<feature type="domain" description="YrdC-like" evidence="1">
    <location>
        <begin position="12"/>
        <end position="198"/>
    </location>
</feature>
<proteinExistence type="predicted"/>
<dbReference type="Proteomes" id="UP000249645">
    <property type="component" value="Unassembled WGS sequence"/>
</dbReference>
<dbReference type="EMBL" id="QFOI01000357">
    <property type="protein sequence ID" value="PZP43708.1"/>
    <property type="molecule type" value="Genomic_DNA"/>
</dbReference>
<dbReference type="GO" id="GO:0003725">
    <property type="term" value="F:double-stranded RNA binding"/>
    <property type="evidence" value="ECO:0007669"/>
    <property type="project" value="InterPro"/>
</dbReference>
<evidence type="ECO:0000313" key="2">
    <source>
        <dbReference type="EMBL" id="PZP43708.1"/>
    </source>
</evidence>
<dbReference type="InterPro" id="IPR006070">
    <property type="entry name" value="Sua5-like_dom"/>
</dbReference>